<evidence type="ECO:0000313" key="3">
    <source>
        <dbReference type="Proteomes" id="UP001165190"/>
    </source>
</evidence>
<keyword evidence="3" id="KW-1185">Reference proteome</keyword>
<protein>
    <recommendedName>
        <fullName evidence="1">Acyl-ACP thioesterase-like C-terminal domain-containing protein</fullName>
    </recommendedName>
</protein>
<dbReference type="EMBL" id="BSYR01000023">
    <property type="protein sequence ID" value="GMI89966.1"/>
    <property type="molecule type" value="Genomic_DNA"/>
</dbReference>
<dbReference type="Pfam" id="PF20791">
    <property type="entry name" value="Acyl-ACP_TE_C"/>
    <property type="match status" value="1"/>
</dbReference>
<dbReference type="SUPFAM" id="SSF54637">
    <property type="entry name" value="Thioesterase/thiol ester dehydrase-isomerase"/>
    <property type="match status" value="1"/>
</dbReference>
<dbReference type="AlphaFoldDB" id="A0A9W7I7H7"/>
<feature type="domain" description="Acyl-ACP thioesterase-like C-terminal" evidence="1">
    <location>
        <begin position="81"/>
        <end position="109"/>
    </location>
</feature>
<dbReference type="GO" id="GO:0000036">
    <property type="term" value="F:acyl carrier activity"/>
    <property type="evidence" value="ECO:0007669"/>
    <property type="project" value="TreeGrafter"/>
</dbReference>
<comment type="caution">
    <text evidence="2">The sequence shown here is derived from an EMBL/GenBank/DDBJ whole genome shotgun (WGS) entry which is preliminary data.</text>
</comment>
<dbReference type="PANTHER" id="PTHR31727">
    <property type="entry name" value="OLEOYL-ACYL CARRIER PROTEIN THIOESTERASE 1, CHLOROPLASTIC"/>
    <property type="match status" value="1"/>
</dbReference>
<accession>A0A9W7I7H7</accession>
<dbReference type="InterPro" id="IPR029069">
    <property type="entry name" value="HotDog_dom_sf"/>
</dbReference>
<dbReference type="Gene3D" id="3.10.129.10">
    <property type="entry name" value="Hotdog Thioesterase"/>
    <property type="match status" value="1"/>
</dbReference>
<dbReference type="OrthoDB" id="1744455at2759"/>
<proteinExistence type="predicted"/>
<name>A0A9W7I7H7_HIBTR</name>
<dbReference type="GO" id="GO:0016297">
    <property type="term" value="F:fatty acyl-[ACP] hydrolase activity"/>
    <property type="evidence" value="ECO:0007669"/>
    <property type="project" value="InterPro"/>
</dbReference>
<dbReference type="Proteomes" id="UP001165190">
    <property type="component" value="Unassembled WGS sequence"/>
</dbReference>
<reference evidence="2" key="1">
    <citation type="submission" date="2023-05" db="EMBL/GenBank/DDBJ databases">
        <title>Genome and transcriptome analyses reveal genes involved in the formation of fine ridges on petal epidermal cells in Hibiscus trionum.</title>
        <authorList>
            <person name="Koshimizu S."/>
            <person name="Masuda S."/>
            <person name="Ishii T."/>
            <person name="Shirasu K."/>
            <person name="Hoshino A."/>
            <person name="Arita M."/>
        </authorList>
    </citation>
    <scope>NUCLEOTIDE SEQUENCE</scope>
    <source>
        <strain evidence="2">Hamamatsu line</strain>
    </source>
</reference>
<gene>
    <name evidence="2" type="ORF">HRI_002665900</name>
</gene>
<evidence type="ECO:0000313" key="2">
    <source>
        <dbReference type="EMBL" id="GMI89966.1"/>
    </source>
</evidence>
<dbReference type="InterPro" id="IPR049427">
    <property type="entry name" value="Acyl-ACP_TE_C"/>
</dbReference>
<organism evidence="2 3">
    <name type="scientific">Hibiscus trionum</name>
    <name type="common">Flower of an hour</name>
    <dbReference type="NCBI Taxonomy" id="183268"/>
    <lineage>
        <taxon>Eukaryota</taxon>
        <taxon>Viridiplantae</taxon>
        <taxon>Streptophyta</taxon>
        <taxon>Embryophyta</taxon>
        <taxon>Tracheophyta</taxon>
        <taxon>Spermatophyta</taxon>
        <taxon>Magnoliopsida</taxon>
        <taxon>eudicotyledons</taxon>
        <taxon>Gunneridae</taxon>
        <taxon>Pentapetalae</taxon>
        <taxon>rosids</taxon>
        <taxon>malvids</taxon>
        <taxon>Malvales</taxon>
        <taxon>Malvaceae</taxon>
        <taxon>Malvoideae</taxon>
        <taxon>Hibiscus</taxon>
    </lineage>
</organism>
<evidence type="ECO:0000259" key="1">
    <source>
        <dbReference type="Pfam" id="PF20791"/>
    </source>
</evidence>
<dbReference type="PANTHER" id="PTHR31727:SF6">
    <property type="entry name" value="OLEOYL-ACYL CARRIER PROTEIN THIOESTERASE 1, CHLOROPLASTIC"/>
    <property type="match status" value="1"/>
</dbReference>
<dbReference type="InterPro" id="IPR045023">
    <property type="entry name" value="FATA/B"/>
</dbReference>
<sequence>MIAMIFINTCLYIFKIRFIPKANRIWYDCSKWVMMNHDMRRLQKVSDEVREELLVHFPQEPRLAFPEKNNRCLKKILKLEDPAQYSRLALTPRRADLDMNHHVNYVTYIG</sequence>